<dbReference type="Proteomes" id="UP000288168">
    <property type="component" value="Unassembled WGS sequence"/>
</dbReference>
<evidence type="ECO:0000256" key="1">
    <source>
        <dbReference type="ARBA" id="ARBA00023242"/>
    </source>
</evidence>
<organism evidence="4 5">
    <name type="scientific">Fusarium duplospermum</name>
    <dbReference type="NCBI Taxonomy" id="1325734"/>
    <lineage>
        <taxon>Eukaryota</taxon>
        <taxon>Fungi</taxon>
        <taxon>Dikarya</taxon>
        <taxon>Ascomycota</taxon>
        <taxon>Pezizomycotina</taxon>
        <taxon>Sordariomycetes</taxon>
        <taxon>Hypocreomycetidae</taxon>
        <taxon>Hypocreales</taxon>
        <taxon>Nectriaceae</taxon>
        <taxon>Fusarium</taxon>
        <taxon>Fusarium solani species complex</taxon>
    </lineage>
</organism>
<dbReference type="Gene3D" id="4.10.240.10">
    <property type="entry name" value="Zn(2)-C6 fungal-type DNA-binding domain"/>
    <property type="match status" value="1"/>
</dbReference>
<comment type="caution">
    <text evidence="4">The sequence shown here is derived from an EMBL/GenBank/DDBJ whole genome shotgun (WGS) entry which is preliminary data.</text>
</comment>
<keyword evidence="1" id="KW-0539">Nucleus</keyword>
<evidence type="ECO:0000313" key="5">
    <source>
        <dbReference type="Proteomes" id="UP000288168"/>
    </source>
</evidence>
<evidence type="ECO:0000259" key="3">
    <source>
        <dbReference type="PROSITE" id="PS50048"/>
    </source>
</evidence>
<feature type="region of interest" description="Disordered" evidence="2">
    <location>
        <begin position="528"/>
        <end position="548"/>
    </location>
</feature>
<dbReference type="InterPro" id="IPR036864">
    <property type="entry name" value="Zn2-C6_fun-type_DNA-bd_sf"/>
</dbReference>
<dbReference type="Pfam" id="PF00172">
    <property type="entry name" value="Zn_clus"/>
    <property type="match status" value="1"/>
</dbReference>
<accession>A0A428NR84</accession>
<dbReference type="AlphaFoldDB" id="A0A428NR84"/>
<evidence type="ECO:0000256" key="2">
    <source>
        <dbReference type="SAM" id="MobiDB-lite"/>
    </source>
</evidence>
<evidence type="ECO:0000313" key="4">
    <source>
        <dbReference type="EMBL" id="RSL43313.1"/>
    </source>
</evidence>
<reference evidence="4 5" key="1">
    <citation type="submission" date="2017-06" db="EMBL/GenBank/DDBJ databases">
        <title>Comparative genomic analysis of Ambrosia Fusariam Clade fungi.</title>
        <authorList>
            <person name="Stajich J.E."/>
            <person name="Carrillo J."/>
            <person name="Kijimoto T."/>
            <person name="Eskalen A."/>
            <person name="O'Donnell K."/>
            <person name="Kasson M."/>
        </authorList>
    </citation>
    <scope>NUCLEOTIDE SEQUENCE [LARGE SCALE GENOMIC DNA]</scope>
    <source>
        <strain evidence="4 5">NRRL62584</strain>
    </source>
</reference>
<dbReference type="SUPFAM" id="SSF57701">
    <property type="entry name" value="Zn2/Cys6 DNA-binding domain"/>
    <property type="match status" value="1"/>
</dbReference>
<protein>
    <recommendedName>
        <fullName evidence="3">Zn(2)-C6 fungal-type domain-containing protein</fullName>
    </recommendedName>
</protein>
<dbReference type="InterPro" id="IPR001138">
    <property type="entry name" value="Zn2Cys6_DnaBD"/>
</dbReference>
<sequence length="548" mass="61692">MVDSGPSPSDHGLEKAIRNLKACDLCRSRKVKCRYAEGDTTCQGCRLSGNECTQNKPRRKRGPGRRTSVAPRSPNDATVLGAQAFSSPATPGSVGESYRHHQRPVSSPAEEETDNQSSQASPDSRLGDSDFKGLCSRSLILTILTDWSRFVYPLAPLLHRKKFLKRFLEHEDERNPTFCALVLATCGMTVSTLRRRSFYHYRGVTVDKCIDIIERENLLWPISYTPEWCLSRYNVASALSALYGLDDMRVYRSIKDAMAGVQWLLFHEKGTESVHDQELMKRLYWLLGMWQLGTEIQGQPHLTFLPGPPFTPALQNIRPRPLSDAELGVPDAETNILALWPAAPPSWLKDDDQYITGLNSLADVLMVWERAKIDMAYKEPEETLRDGMARLQAVLDNLVPELRWRGGLARFPKPSRGHESQTVNILITCFYIRSNLLQHLGQAPGITHQSIVSDVLEVLDHMPEDIHECNGFTLVKKVRDIGAAYLQELRVTSEGPTQAVKESEQRIVNALLTRLERMDFRLDQENACPEDEAISPADQPTDVRMGSV</sequence>
<dbReference type="PANTHER" id="PTHR31668">
    <property type="entry name" value="GLUCOSE TRANSPORT TRANSCRIPTION REGULATOR RGT1-RELATED-RELATED"/>
    <property type="match status" value="1"/>
</dbReference>
<dbReference type="OrthoDB" id="2534600at2759"/>
<keyword evidence="5" id="KW-1185">Reference proteome</keyword>
<proteinExistence type="predicted"/>
<dbReference type="PROSITE" id="PS00463">
    <property type="entry name" value="ZN2_CY6_FUNGAL_1"/>
    <property type="match status" value="1"/>
</dbReference>
<dbReference type="GO" id="GO:0000981">
    <property type="term" value="F:DNA-binding transcription factor activity, RNA polymerase II-specific"/>
    <property type="evidence" value="ECO:0007669"/>
    <property type="project" value="InterPro"/>
</dbReference>
<dbReference type="InterPro" id="IPR050797">
    <property type="entry name" value="Carb_Metab_Trans_Reg"/>
</dbReference>
<dbReference type="PROSITE" id="PS50048">
    <property type="entry name" value="ZN2_CY6_FUNGAL_2"/>
    <property type="match status" value="1"/>
</dbReference>
<feature type="domain" description="Zn(2)-C6 fungal-type" evidence="3">
    <location>
        <begin position="22"/>
        <end position="54"/>
    </location>
</feature>
<gene>
    <name evidence="4" type="ORF">CEP54_015134</name>
</gene>
<dbReference type="EMBL" id="NKCI01000329">
    <property type="protein sequence ID" value="RSL43313.1"/>
    <property type="molecule type" value="Genomic_DNA"/>
</dbReference>
<dbReference type="CDD" id="cd00067">
    <property type="entry name" value="GAL4"/>
    <property type="match status" value="1"/>
</dbReference>
<dbReference type="SMART" id="SM00066">
    <property type="entry name" value="GAL4"/>
    <property type="match status" value="1"/>
</dbReference>
<feature type="region of interest" description="Disordered" evidence="2">
    <location>
        <begin position="48"/>
        <end position="127"/>
    </location>
</feature>
<dbReference type="GO" id="GO:0008270">
    <property type="term" value="F:zinc ion binding"/>
    <property type="evidence" value="ECO:0007669"/>
    <property type="project" value="InterPro"/>
</dbReference>
<dbReference type="CDD" id="cd12148">
    <property type="entry name" value="fungal_TF_MHR"/>
    <property type="match status" value="1"/>
</dbReference>
<name>A0A428NR84_9HYPO</name>